<dbReference type="Gene3D" id="3.90.1300.10">
    <property type="entry name" value="Amidase signature (AS) domain"/>
    <property type="match status" value="1"/>
</dbReference>
<keyword evidence="7" id="KW-1185">Reference proteome</keyword>
<evidence type="ECO:0000256" key="3">
    <source>
        <dbReference type="PIRSR" id="PIRSR001221-1"/>
    </source>
</evidence>
<evidence type="ECO:0000313" key="7">
    <source>
        <dbReference type="Proteomes" id="UP000290288"/>
    </source>
</evidence>
<sequence>MFSLSASAHQLACQRKQKEREALLESLPPTYSTPLSLQETKIHGLTIPQLVSQCNRGTLSSATVLTVYAKKTLRSHQATNCLSDIMFDEALASSSAGGWSLGFDSSDTSSNTDSTNNEFTRDQPLLGVPVSIKDTVDIAGHDTTIGYSGNVGKPVATSSAIVRLLKDAGALVHVKTTVPKGLLALETQTDLFGQTRNPHNTDFTTGGSSGGGAALLACGGSKIEIGSDIGGSVRLPAHFCGIWSLKGSAGRFPSWGCATSMRGLEGIPIISAPMANSLEDLAEFWKRVVQSKPWQYDHTCVPMPWRPINLQEEGRKLKWGIMWDDGTIPPTPACRRALSTVATALRKQGHEVVDFHPPDIAEGLQSGYKLLLADGGQQIASQLQPGEKLDGPAVGLLGVFKLPRFVKKMMSFFVKSSDPFMAQLYQNMHPRSLLEDREAIVERDEYRALLHEKWVSEGFDFVLTVPHPLPAFEHGASEKVTLMSCGYTFLFNMLDLPAGVLPVTKVDESLDCLPDDFTSSPEYQAMNSLAKGAYSVYDAKKMHGLPLGVQIAGRRLEEEKVLEGMKVIEAALREYGVEYSNAQVDV</sequence>
<comment type="similarity">
    <text evidence="1">Belongs to the amidase family.</text>
</comment>
<reference evidence="6 7" key="1">
    <citation type="submission" date="2019-01" db="EMBL/GenBank/DDBJ databases">
        <title>Draft genome sequence of Psathyrella aberdarensis IHI B618.</title>
        <authorList>
            <person name="Buettner E."/>
            <person name="Kellner H."/>
        </authorList>
    </citation>
    <scope>NUCLEOTIDE SEQUENCE [LARGE SCALE GENOMIC DNA]</scope>
    <source>
        <strain evidence="6 7">IHI B618</strain>
    </source>
</reference>
<evidence type="ECO:0000313" key="6">
    <source>
        <dbReference type="EMBL" id="RXW16972.1"/>
    </source>
</evidence>
<evidence type="ECO:0000256" key="4">
    <source>
        <dbReference type="PIRSR" id="PIRSR001221-2"/>
    </source>
</evidence>
<feature type="domain" description="Amidase" evidence="5">
    <location>
        <begin position="67"/>
        <end position="562"/>
    </location>
</feature>
<dbReference type="SUPFAM" id="SSF75304">
    <property type="entry name" value="Amidase signature (AS) enzymes"/>
    <property type="match status" value="1"/>
</dbReference>
<feature type="binding site" evidence="4">
    <location>
        <begin position="229"/>
        <end position="232"/>
    </location>
    <ligand>
        <name>substrate</name>
    </ligand>
</feature>
<keyword evidence="2" id="KW-0378">Hydrolase</keyword>
<feature type="active site" description="Charge relay system" evidence="3">
    <location>
        <position position="208"/>
    </location>
</feature>
<dbReference type="InterPro" id="IPR036928">
    <property type="entry name" value="AS_sf"/>
</dbReference>
<feature type="active site" description="Charge relay system" evidence="3">
    <location>
        <position position="133"/>
    </location>
</feature>
<dbReference type="AlphaFoldDB" id="A0A4Q2DD62"/>
<dbReference type="OrthoDB" id="6428749at2759"/>
<dbReference type="GO" id="GO:0016787">
    <property type="term" value="F:hydrolase activity"/>
    <property type="evidence" value="ECO:0007669"/>
    <property type="project" value="UniProtKB-KW"/>
</dbReference>
<feature type="binding site" evidence="4">
    <location>
        <position position="182"/>
    </location>
    <ligand>
        <name>substrate</name>
    </ligand>
</feature>
<dbReference type="Pfam" id="PF01425">
    <property type="entry name" value="Amidase"/>
    <property type="match status" value="1"/>
</dbReference>
<dbReference type="PANTHER" id="PTHR46072">
    <property type="entry name" value="AMIDASE-RELATED-RELATED"/>
    <property type="match status" value="1"/>
</dbReference>
<feature type="binding site" evidence="4">
    <location>
        <position position="208"/>
    </location>
    <ligand>
        <name>substrate</name>
    </ligand>
</feature>
<dbReference type="Proteomes" id="UP000290288">
    <property type="component" value="Unassembled WGS sequence"/>
</dbReference>
<accession>A0A4Q2DD62</accession>
<evidence type="ECO:0000256" key="2">
    <source>
        <dbReference type="ARBA" id="ARBA00022801"/>
    </source>
</evidence>
<name>A0A4Q2DD62_9AGAR</name>
<evidence type="ECO:0000256" key="1">
    <source>
        <dbReference type="ARBA" id="ARBA00009199"/>
    </source>
</evidence>
<dbReference type="PANTHER" id="PTHR46072:SF10">
    <property type="entry name" value="ACETAMIDASE"/>
    <property type="match status" value="1"/>
</dbReference>
<organism evidence="6 7">
    <name type="scientific">Candolleomyces aberdarensis</name>
    <dbReference type="NCBI Taxonomy" id="2316362"/>
    <lineage>
        <taxon>Eukaryota</taxon>
        <taxon>Fungi</taxon>
        <taxon>Dikarya</taxon>
        <taxon>Basidiomycota</taxon>
        <taxon>Agaricomycotina</taxon>
        <taxon>Agaricomycetes</taxon>
        <taxon>Agaricomycetidae</taxon>
        <taxon>Agaricales</taxon>
        <taxon>Agaricineae</taxon>
        <taxon>Psathyrellaceae</taxon>
        <taxon>Candolleomyces</taxon>
    </lineage>
</organism>
<evidence type="ECO:0000259" key="5">
    <source>
        <dbReference type="Pfam" id="PF01425"/>
    </source>
</evidence>
<dbReference type="PIRSF" id="PIRSF001221">
    <property type="entry name" value="Amidase_fungi"/>
    <property type="match status" value="1"/>
</dbReference>
<dbReference type="EMBL" id="SDEE01000383">
    <property type="protein sequence ID" value="RXW16972.1"/>
    <property type="molecule type" value="Genomic_DNA"/>
</dbReference>
<feature type="active site" description="Acyl-ester intermediate" evidence="3">
    <location>
        <position position="232"/>
    </location>
</feature>
<proteinExistence type="inferred from homology"/>
<dbReference type="InterPro" id="IPR023631">
    <property type="entry name" value="Amidase_dom"/>
</dbReference>
<protein>
    <recommendedName>
        <fullName evidence="5">Amidase domain-containing protein</fullName>
    </recommendedName>
</protein>
<comment type="caution">
    <text evidence="6">The sequence shown here is derived from an EMBL/GenBank/DDBJ whole genome shotgun (WGS) entry which is preliminary data.</text>
</comment>
<gene>
    <name evidence="6" type="ORF">EST38_g8884</name>
</gene>